<keyword evidence="3" id="KW-1185">Reference proteome</keyword>
<dbReference type="Proteomes" id="UP000199053">
    <property type="component" value="Unassembled WGS sequence"/>
</dbReference>
<dbReference type="RefSeq" id="WP_092163023.1">
    <property type="nucleotide sequence ID" value="NZ_FNGA01000006.1"/>
</dbReference>
<proteinExistence type="predicted"/>
<name>A0A1G9L4V4_9BACT</name>
<dbReference type="AlphaFoldDB" id="A0A1G9L4V4"/>
<evidence type="ECO:0000313" key="3">
    <source>
        <dbReference type="Proteomes" id="UP000199053"/>
    </source>
</evidence>
<sequence>MEISGISQPMVLPKQQAAEQKVTEQQQSGAESNANDIKNIKKAKMERQVMADPSLAGKLVATKAAPTYNTNGSVIQATSNSLGEV</sequence>
<accession>A0A1G9L4V4</accession>
<evidence type="ECO:0000256" key="1">
    <source>
        <dbReference type="SAM" id="MobiDB-lite"/>
    </source>
</evidence>
<dbReference type="OrthoDB" id="5460377at2"/>
<protein>
    <submittedName>
        <fullName evidence="2">Uncharacterized protein</fullName>
    </submittedName>
</protein>
<gene>
    <name evidence="2" type="ORF">SAMN05660337_3258</name>
</gene>
<feature type="region of interest" description="Disordered" evidence="1">
    <location>
        <begin position="1"/>
        <end position="37"/>
    </location>
</feature>
<organism evidence="2 3">
    <name type="scientific">Maridesulfovibrio ferrireducens</name>
    <dbReference type="NCBI Taxonomy" id="246191"/>
    <lineage>
        <taxon>Bacteria</taxon>
        <taxon>Pseudomonadati</taxon>
        <taxon>Thermodesulfobacteriota</taxon>
        <taxon>Desulfovibrionia</taxon>
        <taxon>Desulfovibrionales</taxon>
        <taxon>Desulfovibrionaceae</taxon>
        <taxon>Maridesulfovibrio</taxon>
    </lineage>
</organism>
<dbReference type="EMBL" id="FNGA01000006">
    <property type="protein sequence ID" value="SDL56615.1"/>
    <property type="molecule type" value="Genomic_DNA"/>
</dbReference>
<feature type="compositionally biased region" description="Polar residues" evidence="1">
    <location>
        <begin position="23"/>
        <end position="32"/>
    </location>
</feature>
<evidence type="ECO:0000313" key="2">
    <source>
        <dbReference type="EMBL" id="SDL56615.1"/>
    </source>
</evidence>
<reference evidence="3" key="1">
    <citation type="submission" date="2016-10" db="EMBL/GenBank/DDBJ databases">
        <authorList>
            <person name="Varghese N."/>
            <person name="Submissions S."/>
        </authorList>
    </citation>
    <scope>NUCLEOTIDE SEQUENCE [LARGE SCALE GENOMIC DNA]</scope>
    <source>
        <strain evidence="3">DSM 16995</strain>
    </source>
</reference>